<organism evidence="1 2">
    <name type="scientific">Glossina pallidipes</name>
    <name type="common">Tsetse fly</name>
    <dbReference type="NCBI Taxonomy" id="7398"/>
    <lineage>
        <taxon>Eukaryota</taxon>
        <taxon>Metazoa</taxon>
        <taxon>Ecdysozoa</taxon>
        <taxon>Arthropoda</taxon>
        <taxon>Hexapoda</taxon>
        <taxon>Insecta</taxon>
        <taxon>Pterygota</taxon>
        <taxon>Neoptera</taxon>
        <taxon>Endopterygota</taxon>
        <taxon>Diptera</taxon>
        <taxon>Brachycera</taxon>
        <taxon>Muscomorpha</taxon>
        <taxon>Hippoboscoidea</taxon>
        <taxon>Glossinidae</taxon>
        <taxon>Glossina</taxon>
    </lineage>
</organism>
<evidence type="ECO:0000313" key="2">
    <source>
        <dbReference type="Proteomes" id="UP000092445"/>
    </source>
</evidence>
<accession>A0A1A9ZZG8</accession>
<protein>
    <submittedName>
        <fullName evidence="1">Uncharacterized protein</fullName>
    </submittedName>
</protein>
<dbReference type="Proteomes" id="UP000092445">
    <property type="component" value="Unassembled WGS sequence"/>
</dbReference>
<sequence>METEFMAWMNNDITLFMRSTKQRLFSTLASAVAHTANIVDVPRKTNYTIAQCDMTILCGVKDVDERFLIIKVSGSFMLNKTLGQLLKVKWTRNTRVRCSFACIEMRLTKKPEQNSALLD</sequence>
<proteinExistence type="predicted"/>
<dbReference type="VEuPathDB" id="VectorBase:GPAI029757"/>
<keyword evidence="2" id="KW-1185">Reference proteome</keyword>
<reference evidence="2" key="1">
    <citation type="submission" date="2014-03" db="EMBL/GenBank/DDBJ databases">
        <authorList>
            <person name="Aksoy S."/>
            <person name="Warren W."/>
            <person name="Wilson R.K."/>
        </authorList>
    </citation>
    <scope>NUCLEOTIDE SEQUENCE [LARGE SCALE GENOMIC DNA]</scope>
    <source>
        <strain evidence="2">IAEA</strain>
    </source>
</reference>
<dbReference type="EnsemblMetazoa" id="GPAI029757-RA">
    <property type="protein sequence ID" value="GPAI029757-PA"/>
    <property type="gene ID" value="GPAI029757"/>
</dbReference>
<dbReference type="AlphaFoldDB" id="A0A1A9ZZG8"/>
<name>A0A1A9ZZG8_GLOPL</name>
<reference evidence="1" key="2">
    <citation type="submission" date="2020-05" db="UniProtKB">
        <authorList>
            <consortium name="EnsemblMetazoa"/>
        </authorList>
    </citation>
    <scope>IDENTIFICATION</scope>
    <source>
        <strain evidence="1">IAEA</strain>
    </source>
</reference>
<evidence type="ECO:0000313" key="1">
    <source>
        <dbReference type="EnsemblMetazoa" id="GPAI029757-PA"/>
    </source>
</evidence>